<dbReference type="AlphaFoldDB" id="A0A1W0E3V6"/>
<feature type="chain" id="PRO_5013252452" evidence="2">
    <location>
        <begin position="17"/>
        <end position="147"/>
    </location>
</feature>
<organism evidence="3 4">
    <name type="scientific">Ecytonucleospora hepatopenaei</name>
    <dbReference type="NCBI Taxonomy" id="646526"/>
    <lineage>
        <taxon>Eukaryota</taxon>
        <taxon>Fungi</taxon>
        <taxon>Fungi incertae sedis</taxon>
        <taxon>Microsporidia</taxon>
        <taxon>Enterocytozoonidae</taxon>
        <taxon>Ecytonucleospora</taxon>
    </lineage>
</organism>
<keyword evidence="4" id="KW-1185">Reference proteome</keyword>
<evidence type="ECO:0000256" key="2">
    <source>
        <dbReference type="SAM" id="SignalP"/>
    </source>
</evidence>
<comment type="caution">
    <text evidence="3">The sequence shown here is derived from an EMBL/GenBank/DDBJ whole genome shotgun (WGS) entry which is preliminary data.</text>
</comment>
<evidence type="ECO:0000313" key="4">
    <source>
        <dbReference type="Proteomes" id="UP000192758"/>
    </source>
</evidence>
<keyword evidence="1" id="KW-0175">Coiled coil</keyword>
<reference evidence="3 4" key="1">
    <citation type="journal article" date="2017" name="Environ. Microbiol.">
        <title>Decay of the glycolytic pathway and adaptation to intranuclear parasitism within Enterocytozoonidae microsporidia.</title>
        <authorList>
            <person name="Wiredu Boakye D."/>
            <person name="Jaroenlak P."/>
            <person name="Prachumwat A."/>
            <person name="Williams T.A."/>
            <person name="Bateman K.S."/>
            <person name="Itsathitphaisarn O."/>
            <person name="Sritunyalucksana K."/>
            <person name="Paszkiewicz K.H."/>
            <person name="Moore K.A."/>
            <person name="Stentiford G.D."/>
            <person name="Williams B.A."/>
        </authorList>
    </citation>
    <scope>NUCLEOTIDE SEQUENCE [LARGE SCALE GENOMIC DNA]</scope>
    <source>
        <strain evidence="3 4">TH1</strain>
    </source>
</reference>
<sequence length="147" mass="17623">MIYILMFSFKLCFVLSATKFYDFTGYNLPEIKTEKDFIDFFKCAEKEIHKLEEKIQKVTIINNAMLEQRPTSFHYRMFDFAADLTLMEEYKKVLFELRKNQIFNGFKKQNKNKCNHFIVRISKAYNSANVLWTKMGVKKCRCDICCK</sequence>
<feature type="coiled-coil region" evidence="1">
    <location>
        <begin position="41"/>
        <end position="68"/>
    </location>
</feature>
<protein>
    <submittedName>
        <fullName evidence="3">Uncharacterized protein</fullName>
    </submittedName>
</protein>
<keyword evidence="2" id="KW-0732">Signal</keyword>
<dbReference type="VEuPathDB" id="MicrosporidiaDB:EHP00_878"/>
<feature type="signal peptide" evidence="2">
    <location>
        <begin position="1"/>
        <end position="16"/>
    </location>
</feature>
<accession>A0A1W0E3V6</accession>
<dbReference type="EMBL" id="MNPJ01000024">
    <property type="protein sequence ID" value="OQS53937.1"/>
    <property type="molecule type" value="Genomic_DNA"/>
</dbReference>
<evidence type="ECO:0000256" key="1">
    <source>
        <dbReference type="SAM" id="Coils"/>
    </source>
</evidence>
<name>A0A1W0E3V6_9MICR</name>
<evidence type="ECO:0000313" key="3">
    <source>
        <dbReference type="EMBL" id="OQS53937.1"/>
    </source>
</evidence>
<dbReference type="Proteomes" id="UP000192758">
    <property type="component" value="Unassembled WGS sequence"/>
</dbReference>
<gene>
    <name evidence="3" type="ORF">EHP00_878</name>
</gene>
<proteinExistence type="predicted"/>